<dbReference type="EMBL" id="JAEHOD010000027">
    <property type="protein sequence ID" value="KAG2445338.1"/>
    <property type="molecule type" value="Genomic_DNA"/>
</dbReference>
<dbReference type="InterPro" id="IPR036264">
    <property type="entry name" value="Bact_exopeptidase_dim_dom"/>
</dbReference>
<dbReference type="InterPro" id="IPR001261">
    <property type="entry name" value="ArgE/DapE_CS"/>
</dbReference>
<dbReference type="FunFam" id="1.10.150.900:FF:000005">
    <property type="entry name" value="Predicted protein"/>
    <property type="match status" value="1"/>
</dbReference>
<keyword evidence="9" id="KW-1185">Reference proteome</keyword>
<proteinExistence type="inferred from homology"/>
<evidence type="ECO:0000256" key="3">
    <source>
        <dbReference type="ARBA" id="ARBA00022723"/>
    </source>
</evidence>
<dbReference type="SUPFAM" id="SSF53187">
    <property type="entry name" value="Zn-dependent exopeptidases"/>
    <property type="match status" value="1"/>
</dbReference>
<dbReference type="Gene3D" id="3.40.630.10">
    <property type="entry name" value="Zn peptidases"/>
    <property type="match status" value="1"/>
</dbReference>
<dbReference type="InterPro" id="IPR002933">
    <property type="entry name" value="Peptidase_M20"/>
</dbReference>
<dbReference type="PROSITE" id="PS00758">
    <property type="entry name" value="ARGE_DAPE_CPG2_1"/>
    <property type="match status" value="1"/>
</dbReference>
<dbReference type="GO" id="GO:0008233">
    <property type="term" value="F:peptidase activity"/>
    <property type="evidence" value="ECO:0007669"/>
    <property type="project" value="UniProtKB-KW"/>
</dbReference>
<dbReference type="OrthoDB" id="3064516at2759"/>
<gene>
    <name evidence="8" type="ORF">HYH02_008803</name>
</gene>
<dbReference type="GO" id="GO:0046872">
    <property type="term" value="F:metal ion binding"/>
    <property type="evidence" value="ECO:0007669"/>
    <property type="project" value="UniProtKB-KW"/>
</dbReference>
<sequence length="547" mass="58002">MMPISSVESGRAHQAASSIALETASPFAEQACLVAEELDAAVQRFSQFLQFRTVSSPLVPHHTVEPDEFRRLHEWMPTAFPEVWETLEVEEVGDGNLSYLLKWTGTAEVKQQRRQQHRQQQQQQQPVLTEEEEELDAAGQPLLPVLFLSHLDVVPVANETLANWTHPPFSGAVAGGYVWGRGALDDKVGVAGLLEAATLLIRTGWRPLRTLYFAFGQDEEVGGGMGAAQIAALLASRGVKVDMVFDEGGSIGADGYPPYSTRPVALVGLAEKGYATILVQVSAAGGHSSIPPLDGSSAAAVAARIVTAINRRPPPARLVAPVTQFLSAIAPSTPGLRGQLFSVAASPLAPDWLRDLVAGAFLGRDTPETAALIRDTAAVTGLTLGFADNVLPPSATVRVNFRLLPGSTVQDVIDYLTEVAGPDLPHVRFEMNGSQNGSQATPVTPASSPYFAQLKAAVQQVYLLKDGSGSVDVAPTLMAGGTDSKHYLRISAGGALRHVPVSLNKTAGDVRRVHGLNERVSVADFGRGVCVFQRLLQLVGGGGSRSA</sequence>
<name>A0A835WDE5_9CHLO</name>
<keyword evidence="3" id="KW-0479">Metal-binding</keyword>
<keyword evidence="4" id="KW-0378">Hydrolase</keyword>
<dbReference type="Gene3D" id="1.10.150.900">
    <property type="match status" value="1"/>
</dbReference>
<evidence type="ECO:0000313" key="8">
    <source>
        <dbReference type="EMBL" id="KAG2445338.1"/>
    </source>
</evidence>
<evidence type="ECO:0000256" key="6">
    <source>
        <dbReference type="SAM" id="MobiDB-lite"/>
    </source>
</evidence>
<evidence type="ECO:0000256" key="4">
    <source>
        <dbReference type="ARBA" id="ARBA00022801"/>
    </source>
</evidence>
<evidence type="ECO:0000313" key="9">
    <source>
        <dbReference type="Proteomes" id="UP000613740"/>
    </source>
</evidence>
<accession>A0A835WDE5</accession>
<reference evidence="8" key="1">
    <citation type="journal article" date="2020" name="bioRxiv">
        <title>Comparative genomics of Chlamydomonas.</title>
        <authorList>
            <person name="Craig R.J."/>
            <person name="Hasan A.R."/>
            <person name="Ness R.W."/>
            <person name="Keightley P.D."/>
        </authorList>
    </citation>
    <scope>NUCLEOTIDE SEQUENCE</scope>
    <source>
        <strain evidence="8">CCAP 11/173</strain>
    </source>
</reference>
<protein>
    <recommendedName>
        <fullName evidence="7">Peptidase M20 dimerisation domain-containing protein</fullName>
    </recommendedName>
</protein>
<evidence type="ECO:0000256" key="5">
    <source>
        <dbReference type="ARBA" id="ARBA00022833"/>
    </source>
</evidence>
<dbReference type="PANTHER" id="PTHR45962:SF1">
    <property type="entry name" value="N-FATTY-ACYL-AMINO ACID SYNTHASE_HYDROLASE PM20D1"/>
    <property type="match status" value="1"/>
</dbReference>
<comment type="similarity">
    <text evidence="1">Belongs to the peptidase M20A family.</text>
</comment>
<dbReference type="AlphaFoldDB" id="A0A835WDE5"/>
<evidence type="ECO:0000259" key="7">
    <source>
        <dbReference type="Pfam" id="PF07687"/>
    </source>
</evidence>
<dbReference type="Proteomes" id="UP000613740">
    <property type="component" value="Unassembled WGS sequence"/>
</dbReference>
<evidence type="ECO:0000256" key="1">
    <source>
        <dbReference type="ARBA" id="ARBA00006247"/>
    </source>
</evidence>
<keyword evidence="5" id="KW-0862">Zinc</keyword>
<dbReference type="GO" id="GO:0006508">
    <property type="term" value="P:proteolysis"/>
    <property type="evidence" value="ECO:0007669"/>
    <property type="project" value="UniProtKB-KW"/>
</dbReference>
<keyword evidence="2" id="KW-0645">Protease</keyword>
<evidence type="ECO:0000256" key="2">
    <source>
        <dbReference type="ARBA" id="ARBA00022670"/>
    </source>
</evidence>
<dbReference type="PANTHER" id="PTHR45962">
    <property type="entry name" value="N-FATTY-ACYL-AMINO ACID SYNTHASE/HYDROLASE PM20D1"/>
    <property type="match status" value="1"/>
</dbReference>
<dbReference type="InterPro" id="IPR011650">
    <property type="entry name" value="Peptidase_M20_dimer"/>
</dbReference>
<comment type="caution">
    <text evidence="8">The sequence shown here is derived from an EMBL/GenBank/DDBJ whole genome shotgun (WGS) entry which is preliminary data.</text>
</comment>
<feature type="region of interest" description="Disordered" evidence="6">
    <location>
        <begin position="112"/>
        <end position="134"/>
    </location>
</feature>
<dbReference type="SUPFAM" id="SSF55031">
    <property type="entry name" value="Bacterial exopeptidase dimerisation domain"/>
    <property type="match status" value="1"/>
</dbReference>
<dbReference type="Pfam" id="PF07687">
    <property type="entry name" value="M20_dimer"/>
    <property type="match status" value="1"/>
</dbReference>
<organism evidence="8 9">
    <name type="scientific">Chlamydomonas schloesseri</name>
    <dbReference type="NCBI Taxonomy" id="2026947"/>
    <lineage>
        <taxon>Eukaryota</taxon>
        <taxon>Viridiplantae</taxon>
        <taxon>Chlorophyta</taxon>
        <taxon>core chlorophytes</taxon>
        <taxon>Chlorophyceae</taxon>
        <taxon>CS clade</taxon>
        <taxon>Chlamydomonadales</taxon>
        <taxon>Chlamydomonadaceae</taxon>
        <taxon>Chlamydomonas</taxon>
    </lineage>
</organism>
<dbReference type="InterPro" id="IPR047177">
    <property type="entry name" value="Pept_M20A"/>
</dbReference>
<dbReference type="Pfam" id="PF01546">
    <property type="entry name" value="Peptidase_M20"/>
    <property type="match status" value="1"/>
</dbReference>
<dbReference type="Gene3D" id="3.30.70.360">
    <property type="match status" value="1"/>
</dbReference>
<feature type="domain" description="Peptidase M20 dimerisation" evidence="7">
    <location>
        <begin position="270"/>
        <end position="425"/>
    </location>
</feature>